<evidence type="ECO:0000313" key="5">
    <source>
        <dbReference type="Proteomes" id="UP001501577"/>
    </source>
</evidence>
<reference evidence="4 5" key="1">
    <citation type="journal article" date="2019" name="Int. J. Syst. Evol. Microbiol.">
        <title>The Global Catalogue of Microorganisms (GCM) 10K type strain sequencing project: providing services to taxonomists for standard genome sequencing and annotation.</title>
        <authorList>
            <consortium name="The Broad Institute Genomics Platform"/>
            <consortium name="The Broad Institute Genome Sequencing Center for Infectious Disease"/>
            <person name="Wu L."/>
            <person name="Ma J."/>
        </authorList>
    </citation>
    <scope>NUCLEOTIDE SEQUENCE [LARGE SCALE GENOMIC DNA]</scope>
    <source>
        <strain evidence="4 5">JCM 8736</strain>
    </source>
</reference>
<evidence type="ECO:0000259" key="3">
    <source>
        <dbReference type="PROSITE" id="PS50977"/>
    </source>
</evidence>
<evidence type="ECO:0000256" key="1">
    <source>
        <dbReference type="ARBA" id="ARBA00023125"/>
    </source>
</evidence>
<name>A0ABN3YBF7_9ENTE</name>
<dbReference type="InterPro" id="IPR009057">
    <property type="entry name" value="Homeodomain-like_sf"/>
</dbReference>
<dbReference type="RefSeq" id="WP_068710208.1">
    <property type="nucleotide sequence ID" value="NZ_BAAAXQ010000030.1"/>
</dbReference>
<feature type="DNA-binding region" description="H-T-H motif" evidence="2">
    <location>
        <begin position="34"/>
        <end position="53"/>
    </location>
</feature>
<keyword evidence="1 2" id="KW-0238">DNA-binding</keyword>
<feature type="domain" description="HTH tetR-type" evidence="3">
    <location>
        <begin position="11"/>
        <end position="71"/>
    </location>
</feature>
<dbReference type="InterPro" id="IPR001647">
    <property type="entry name" value="HTH_TetR"/>
</dbReference>
<protein>
    <submittedName>
        <fullName evidence="4">TetR family transcriptional regulator</fullName>
    </submittedName>
</protein>
<dbReference type="PROSITE" id="PS50977">
    <property type="entry name" value="HTH_TETR_2"/>
    <property type="match status" value="1"/>
</dbReference>
<gene>
    <name evidence="4" type="ORF">GCM10019998_10630</name>
</gene>
<dbReference type="Pfam" id="PF00440">
    <property type="entry name" value="TetR_N"/>
    <property type="match status" value="1"/>
</dbReference>
<evidence type="ECO:0000256" key="2">
    <source>
        <dbReference type="PROSITE-ProRule" id="PRU00335"/>
    </source>
</evidence>
<dbReference type="Pfam" id="PF17924">
    <property type="entry name" value="TetR_C_19"/>
    <property type="match status" value="1"/>
</dbReference>
<dbReference type="Proteomes" id="UP001501577">
    <property type="component" value="Unassembled WGS sequence"/>
</dbReference>
<keyword evidence="5" id="KW-1185">Reference proteome</keyword>
<sequence>MPSETFFNLPEKKQKRILEAAKKEFSQSALKDASIANIVKDAEISRGSFYQYFDDIEDLYLYYFHSLGKDNHEQFLLSLKQHRGDLFVTFHDFFSHWILEIFKGENVLFYKNLFTSMDYRGLHKVILFGDKKMQEKLYQKTRSDHRKIKSDQKEMLDVVDRSLINVKNDQELQLLFQLLMHIAFSTIADGYRRHFENGRYDIVQISKEFDLKLNWLKKGARKLKNEENDQ</sequence>
<proteinExistence type="predicted"/>
<accession>A0ABN3YBF7</accession>
<comment type="caution">
    <text evidence="4">The sequence shown here is derived from an EMBL/GenBank/DDBJ whole genome shotgun (WGS) entry which is preliminary data.</text>
</comment>
<dbReference type="SUPFAM" id="SSF46689">
    <property type="entry name" value="Homeodomain-like"/>
    <property type="match status" value="1"/>
</dbReference>
<organism evidence="4 5">
    <name type="scientific">Tetragenococcus solitarius</name>
    <dbReference type="NCBI Taxonomy" id="71453"/>
    <lineage>
        <taxon>Bacteria</taxon>
        <taxon>Bacillati</taxon>
        <taxon>Bacillota</taxon>
        <taxon>Bacilli</taxon>
        <taxon>Lactobacillales</taxon>
        <taxon>Enterococcaceae</taxon>
        <taxon>Tetragenococcus</taxon>
    </lineage>
</organism>
<dbReference type="Gene3D" id="1.10.357.10">
    <property type="entry name" value="Tetracycline Repressor, domain 2"/>
    <property type="match status" value="1"/>
</dbReference>
<evidence type="ECO:0000313" key="4">
    <source>
        <dbReference type="EMBL" id="GAA3016270.1"/>
    </source>
</evidence>
<dbReference type="EMBL" id="BAAAXQ010000030">
    <property type="protein sequence ID" value="GAA3016270.1"/>
    <property type="molecule type" value="Genomic_DNA"/>
</dbReference>